<evidence type="ECO:0000259" key="1">
    <source>
        <dbReference type="Pfam" id="PF14238"/>
    </source>
</evidence>
<gene>
    <name evidence="2" type="ORF">SAMN05216421_2204</name>
</gene>
<dbReference type="OrthoDB" id="7008377at2"/>
<sequence>MRNIIILVIAVVSIALVALAVQMRSEDRVADLETRPLFSDTQREIIDDLERIELRRGGQQVELEYRDQQWGVVNHYHYPAQRERIAALLHAVRGVRIVEDKTGNPEHHARLGLDPQAEGSEALEVILRDDEGDLSLIYGNTVGGGQLVRMRDQDQVWLVNRPFSMSVNPQDWLALSVIGLPMARLATARWEHADGEVVELDKAQEGDYNFRLVGVPAEVQAGNERSINSMVLALAQLRAQDVTLRSELALGEPMLRMQLSTFAGAELQASLHEIEGKYWLLIDQFDNPGEEPLAVNADARWAYQLNIGQVENLNKRREDLIRQAAE</sequence>
<protein>
    <recommendedName>
        <fullName evidence="1">DUF4340 domain-containing protein</fullName>
    </recommendedName>
</protein>
<feature type="domain" description="DUF4340" evidence="1">
    <location>
        <begin position="70"/>
        <end position="243"/>
    </location>
</feature>
<dbReference type="AlphaFoldDB" id="A0A1H1V3V3"/>
<evidence type="ECO:0000313" key="3">
    <source>
        <dbReference type="Proteomes" id="UP000243207"/>
    </source>
</evidence>
<evidence type="ECO:0000313" key="2">
    <source>
        <dbReference type="EMBL" id="SDS79181.1"/>
    </source>
</evidence>
<dbReference type="STRING" id="487184.SAMN05216421_2204"/>
<dbReference type="RefSeq" id="WP_093394510.1">
    <property type="nucleotide sequence ID" value="NZ_LT629736.1"/>
</dbReference>
<proteinExistence type="predicted"/>
<name>A0A1H1V3V3_9GAMM</name>
<organism evidence="2 3">
    <name type="scientific">Halopseudomonas xinjiangensis</name>
    <dbReference type="NCBI Taxonomy" id="487184"/>
    <lineage>
        <taxon>Bacteria</taxon>
        <taxon>Pseudomonadati</taxon>
        <taxon>Pseudomonadota</taxon>
        <taxon>Gammaproteobacteria</taxon>
        <taxon>Pseudomonadales</taxon>
        <taxon>Pseudomonadaceae</taxon>
        <taxon>Halopseudomonas</taxon>
    </lineage>
</organism>
<dbReference type="Pfam" id="PF14238">
    <property type="entry name" value="DUF4340"/>
    <property type="match status" value="1"/>
</dbReference>
<accession>A0A1H1V3V3</accession>
<dbReference type="InterPro" id="IPR025641">
    <property type="entry name" value="DUF4340"/>
</dbReference>
<dbReference type="Proteomes" id="UP000243207">
    <property type="component" value="Chromosome I"/>
</dbReference>
<keyword evidence="3" id="KW-1185">Reference proteome</keyword>
<reference evidence="3" key="1">
    <citation type="submission" date="2016-10" db="EMBL/GenBank/DDBJ databases">
        <authorList>
            <person name="Varghese N."/>
            <person name="Submissions S."/>
        </authorList>
    </citation>
    <scope>NUCLEOTIDE SEQUENCE [LARGE SCALE GENOMIC DNA]</scope>
    <source>
        <strain evidence="3">NRRL B-51270</strain>
    </source>
</reference>
<dbReference type="EMBL" id="LT629736">
    <property type="protein sequence ID" value="SDS79181.1"/>
    <property type="molecule type" value="Genomic_DNA"/>
</dbReference>